<sequence>MARRLPSMDRYDYPIRIGEISPEQERANSKCFRASLEPGVPTPQSRERGDQDGGLRSFGGLNTTRLAPVASGRGHQTFGQVWQSWGV</sequence>
<dbReference type="EMBL" id="CDMC01000014">
    <property type="protein sequence ID" value="CEL09401.1"/>
    <property type="molecule type" value="Genomic_DNA"/>
</dbReference>
<evidence type="ECO:0000313" key="2">
    <source>
        <dbReference type="EMBL" id="CEL09401.1"/>
    </source>
</evidence>
<reference evidence="3" key="1">
    <citation type="journal article" date="2016" name="Genome Announc.">
        <title>Draft genome sequences of fungus Aspergillus calidoustus.</title>
        <authorList>
            <person name="Horn F."/>
            <person name="Linde J."/>
            <person name="Mattern D.J."/>
            <person name="Walther G."/>
            <person name="Guthke R."/>
            <person name="Scherlach K."/>
            <person name="Martin K."/>
            <person name="Brakhage A.A."/>
            <person name="Petzke L."/>
            <person name="Valiante V."/>
        </authorList>
    </citation>
    <scope>NUCLEOTIDE SEQUENCE [LARGE SCALE GENOMIC DNA]</scope>
    <source>
        <strain evidence="3">SF006504</strain>
    </source>
</reference>
<evidence type="ECO:0000256" key="1">
    <source>
        <dbReference type="SAM" id="MobiDB-lite"/>
    </source>
</evidence>
<protein>
    <submittedName>
        <fullName evidence="2">Uncharacterized protein</fullName>
    </submittedName>
</protein>
<accession>A0A0U5CG23</accession>
<gene>
    <name evidence="2" type="ORF">ASPCAL12537</name>
</gene>
<dbReference type="AlphaFoldDB" id="A0A0U5CG23"/>
<organism evidence="2 3">
    <name type="scientific">Aspergillus calidoustus</name>
    <dbReference type="NCBI Taxonomy" id="454130"/>
    <lineage>
        <taxon>Eukaryota</taxon>
        <taxon>Fungi</taxon>
        <taxon>Dikarya</taxon>
        <taxon>Ascomycota</taxon>
        <taxon>Pezizomycotina</taxon>
        <taxon>Eurotiomycetes</taxon>
        <taxon>Eurotiomycetidae</taxon>
        <taxon>Eurotiales</taxon>
        <taxon>Aspergillaceae</taxon>
        <taxon>Aspergillus</taxon>
        <taxon>Aspergillus subgen. Nidulantes</taxon>
    </lineage>
</organism>
<evidence type="ECO:0000313" key="3">
    <source>
        <dbReference type="Proteomes" id="UP000054771"/>
    </source>
</evidence>
<feature type="region of interest" description="Disordered" evidence="1">
    <location>
        <begin position="35"/>
        <end position="73"/>
    </location>
</feature>
<dbReference type="Proteomes" id="UP000054771">
    <property type="component" value="Unassembled WGS sequence"/>
</dbReference>
<name>A0A0U5CG23_ASPCI</name>
<proteinExistence type="predicted"/>
<keyword evidence="3" id="KW-1185">Reference proteome</keyword>